<dbReference type="EMBL" id="FWZU01000001">
    <property type="protein sequence ID" value="SME87763.1"/>
    <property type="molecule type" value="Genomic_DNA"/>
</dbReference>
<dbReference type="STRING" id="1519643.SAMN06295933_0027"/>
<dbReference type="GO" id="GO:0032259">
    <property type="term" value="P:methylation"/>
    <property type="evidence" value="ECO:0007669"/>
    <property type="project" value="UniProtKB-KW"/>
</dbReference>
<keyword evidence="3" id="KW-0949">S-adenosyl-L-methionine</keyword>
<dbReference type="SUPFAM" id="SSF48452">
    <property type="entry name" value="TPR-like"/>
    <property type="match status" value="1"/>
</dbReference>
<keyword evidence="2 5" id="KW-0808">Transferase</keyword>
<evidence type="ECO:0000313" key="5">
    <source>
        <dbReference type="EMBL" id="SME87763.1"/>
    </source>
</evidence>
<keyword evidence="1 5" id="KW-0489">Methyltransferase</keyword>
<dbReference type="InterPro" id="IPR022642">
    <property type="entry name" value="CheR_C"/>
</dbReference>
<dbReference type="Gene3D" id="3.40.50.150">
    <property type="entry name" value="Vaccinia Virus protein VP39"/>
    <property type="match status" value="1"/>
</dbReference>
<reference evidence="6" key="1">
    <citation type="submission" date="2017-04" db="EMBL/GenBank/DDBJ databases">
        <authorList>
            <person name="Varghese N."/>
            <person name="Submissions S."/>
        </authorList>
    </citation>
    <scope>NUCLEOTIDE SEQUENCE [LARGE SCALE GENOMIC DNA]</scope>
    <source>
        <strain evidence="6">K3S</strain>
    </source>
</reference>
<dbReference type="RefSeq" id="WP_085096572.1">
    <property type="nucleotide sequence ID" value="NZ_FWZU01000001.1"/>
</dbReference>
<dbReference type="PRINTS" id="PR00996">
    <property type="entry name" value="CHERMTFRASE"/>
</dbReference>
<proteinExistence type="predicted"/>
<dbReference type="Pfam" id="PF13432">
    <property type="entry name" value="TPR_16"/>
    <property type="match status" value="2"/>
</dbReference>
<dbReference type="SMART" id="SM00028">
    <property type="entry name" value="TPR"/>
    <property type="match status" value="3"/>
</dbReference>
<protein>
    <submittedName>
        <fullName evidence="5">Chemotaxis protein methyltransferase CheR</fullName>
    </submittedName>
</protein>
<dbReference type="GO" id="GO:0008757">
    <property type="term" value="F:S-adenosylmethionine-dependent methyltransferase activity"/>
    <property type="evidence" value="ECO:0007669"/>
    <property type="project" value="InterPro"/>
</dbReference>
<evidence type="ECO:0000256" key="1">
    <source>
        <dbReference type="ARBA" id="ARBA00022603"/>
    </source>
</evidence>
<dbReference type="InterPro" id="IPR050903">
    <property type="entry name" value="Bact_Chemotaxis_MeTrfase"/>
</dbReference>
<dbReference type="OrthoDB" id="9786165at2"/>
<dbReference type="Gene3D" id="1.25.40.10">
    <property type="entry name" value="Tetratricopeptide repeat domain"/>
    <property type="match status" value="1"/>
</dbReference>
<evidence type="ECO:0000256" key="3">
    <source>
        <dbReference type="ARBA" id="ARBA00022691"/>
    </source>
</evidence>
<dbReference type="AlphaFoldDB" id="A0A1X7C0G4"/>
<name>A0A1X7C0G4_9BACT</name>
<dbReference type="Pfam" id="PF01739">
    <property type="entry name" value="CheR"/>
    <property type="match status" value="1"/>
</dbReference>
<dbReference type="InterPro" id="IPR029063">
    <property type="entry name" value="SAM-dependent_MTases_sf"/>
</dbReference>
<gene>
    <name evidence="5" type="ORF">SAMN06295933_0027</name>
</gene>
<dbReference type="InterPro" id="IPR019734">
    <property type="entry name" value="TPR_rpt"/>
</dbReference>
<dbReference type="InterPro" id="IPR000780">
    <property type="entry name" value="CheR_MeTrfase"/>
</dbReference>
<accession>A0A1X7C0G4</accession>
<dbReference type="PROSITE" id="PS50123">
    <property type="entry name" value="CHER"/>
    <property type="match status" value="1"/>
</dbReference>
<dbReference type="SMART" id="SM00138">
    <property type="entry name" value="MeTrc"/>
    <property type="match status" value="1"/>
</dbReference>
<sequence length="523" mass="58990">MNDFLADNKIDLLSQLVRRIYGLKFSHDRWEDLKSAIVKVTNATGKFKSAEECLDHLLSPHVDEKDFELFVNQLTIGETYFFRDPGTLNALEQDVLPKKNGKGSGRFGAVRVWSVACATGEEPYSIAIMCHRSNVRSEIFGTDVDSEALYKAAEGNYRKWSFRIESNNFKETYFKSYNPNFFQLDKTIKDMVSFSRLNLIGENLPSYLWGMDVVLCRNVLIYFSEEGVRLVLDKIWGSLNWDGWLVVTPSESALITAYGKFEPVNIGSTLIFRKNEKYSPKKYNETLNNFYNNKLNQFPDSDIEEEIEFEDDLSIESDDFTFCHPDPDLSYPNFAEPFVSSDSVEIPFENSSHSKIFNPVDEAQALRKRGNSAAALSCLQKALDSNLPRSVAAEVLLAVAEIKADSGLLDEAVNWCKKAIEADRVAPSPHFLLGQIKMSDGDLDGAQAEMRKAIFLDSRFVMAHFVLGNIYLSQKNNSAAARHFSISLQEIGKIDKDITVPHSDGTTAGRLAEMIKLVKNNMI</sequence>
<organism evidence="5 6">
    <name type="scientific">Desulfovibrio gilichinskyi</name>
    <dbReference type="NCBI Taxonomy" id="1519643"/>
    <lineage>
        <taxon>Bacteria</taxon>
        <taxon>Pseudomonadati</taxon>
        <taxon>Thermodesulfobacteriota</taxon>
        <taxon>Desulfovibrionia</taxon>
        <taxon>Desulfovibrionales</taxon>
        <taxon>Desulfovibrionaceae</taxon>
        <taxon>Desulfovibrio</taxon>
    </lineage>
</organism>
<dbReference type="PANTHER" id="PTHR24422:SF19">
    <property type="entry name" value="CHEMOTAXIS PROTEIN METHYLTRANSFERASE"/>
    <property type="match status" value="1"/>
</dbReference>
<dbReference type="InterPro" id="IPR011990">
    <property type="entry name" value="TPR-like_helical_dom_sf"/>
</dbReference>
<evidence type="ECO:0000256" key="2">
    <source>
        <dbReference type="ARBA" id="ARBA00022679"/>
    </source>
</evidence>
<dbReference type="SUPFAM" id="SSF53335">
    <property type="entry name" value="S-adenosyl-L-methionine-dependent methyltransferases"/>
    <property type="match status" value="1"/>
</dbReference>
<keyword evidence="6" id="KW-1185">Reference proteome</keyword>
<dbReference type="PANTHER" id="PTHR24422">
    <property type="entry name" value="CHEMOTAXIS PROTEIN METHYLTRANSFERASE"/>
    <property type="match status" value="1"/>
</dbReference>
<evidence type="ECO:0000313" key="6">
    <source>
        <dbReference type="Proteomes" id="UP000192906"/>
    </source>
</evidence>
<evidence type="ECO:0000259" key="4">
    <source>
        <dbReference type="PROSITE" id="PS50123"/>
    </source>
</evidence>
<dbReference type="Proteomes" id="UP000192906">
    <property type="component" value="Unassembled WGS sequence"/>
</dbReference>
<feature type="domain" description="CheR-type methyltransferase" evidence="4">
    <location>
        <begin position="1"/>
        <end position="252"/>
    </location>
</feature>